<evidence type="ECO:0000313" key="1">
    <source>
        <dbReference type="EMBL" id="GME89961.1"/>
    </source>
</evidence>
<accession>A0ACB5TJK2</accession>
<dbReference type="Proteomes" id="UP001165101">
    <property type="component" value="Unassembled WGS sequence"/>
</dbReference>
<dbReference type="EMBL" id="BSXV01000639">
    <property type="protein sequence ID" value="GME89961.1"/>
    <property type="molecule type" value="Genomic_DNA"/>
</dbReference>
<reference evidence="1" key="1">
    <citation type="submission" date="2023-04" db="EMBL/GenBank/DDBJ databases">
        <title>Candida boidinii NBRC 1967.</title>
        <authorList>
            <person name="Ichikawa N."/>
            <person name="Sato H."/>
            <person name="Tonouchi N."/>
        </authorList>
    </citation>
    <scope>NUCLEOTIDE SEQUENCE</scope>
    <source>
        <strain evidence="1">NBRC 1967</strain>
    </source>
</reference>
<keyword evidence="2" id="KW-1185">Reference proteome</keyword>
<sequence>MRIFGRSKNYTLLPTTSDASDISDNSDNEGSEILMKSMQKHPLVDDVESNLNSEEEHEHEQQPGDKQFKTKEEKRLERRQRIKKNHKKVLKFLIHFIFICYLISVISYYLSNSKETTNKFFSLGKCKKHQKKNIIFMVSDGMGPASLSLTRSFRQFRDGLPIEDILELDKHLIGVSRTRSNSSLVTDSAAGATAFSCALKAYNEAVGVDPLQNPCGTILEALKLQGYLTGLVVTTAITDATPAAFSSHVDWRYQQDLIAQQQLGYNTSLGRTVDLMIGGGRCHYLPGSNVEGCRNDDIDLIEIAKNDGWNYIGDKKSFDKLDLGLNKDIKLPLLSLLTYYNIPFDLDRNPKEFPSLEEEAITALNILSENTKDSDKGFFLLIEGSRIDHAGHLNDPSAQVREVLAYDKTFKAVKNFADNSDVETIIISTSDHETGGLSVSRQVSESYPDYLWKPEVLNNCIKSGEYVANLLNNFTPNENEKTDKNNFELKKFIKNEILENILKIYDYTEEDINNLIKFKSNSLYYINNMVSTRAQIGWSTHGHSAVDVNIYGYSNTNNGKYLLNKYLSGNHENIEIGKFMEFITNSDLNKITELIKDIPHHPIESIKDIEVKINKENDYYHDY</sequence>
<gene>
    <name evidence="1" type="ORF">Cboi01_000163200</name>
</gene>
<protein>
    <submittedName>
        <fullName evidence="1">Unnamed protein product</fullName>
    </submittedName>
</protein>
<organism evidence="1 2">
    <name type="scientific">Candida boidinii</name>
    <name type="common">Yeast</name>
    <dbReference type="NCBI Taxonomy" id="5477"/>
    <lineage>
        <taxon>Eukaryota</taxon>
        <taxon>Fungi</taxon>
        <taxon>Dikarya</taxon>
        <taxon>Ascomycota</taxon>
        <taxon>Saccharomycotina</taxon>
        <taxon>Pichiomycetes</taxon>
        <taxon>Pichiales</taxon>
        <taxon>Pichiaceae</taxon>
        <taxon>Ogataea</taxon>
        <taxon>Ogataea/Candida clade</taxon>
    </lineage>
</organism>
<evidence type="ECO:0000313" key="2">
    <source>
        <dbReference type="Proteomes" id="UP001165101"/>
    </source>
</evidence>
<comment type="caution">
    <text evidence="1">The sequence shown here is derived from an EMBL/GenBank/DDBJ whole genome shotgun (WGS) entry which is preliminary data.</text>
</comment>
<proteinExistence type="predicted"/>
<name>A0ACB5TJK2_CANBO</name>